<feature type="compositionally biased region" description="Polar residues" evidence="1">
    <location>
        <begin position="43"/>
        <end position="53"/>
    </location>
</feature>
<dbReference type="EMBL" id="KR029585">
    <property type="protein sequence ID" value="AKH46726.1"/>
    <property type="molecule type" value="Genomic_DNA"/>
</dbReference>
<evidence type="ECO:0000313" key="2">
    <source>
        <dbReference type="EMBL" id="AKH46726.1"/>
    </source>
</evidence>
<feature type="region of interest" description="Disordered" evidence="1">
    <location>
        <begin position="1"/>
        <end position="53"/>
    </location>
</feature>
<sequence>MRLSRYTRAWSSRHLHSHLPARQGDEQQRGEPKPQQRTHPRWTPQNHPRGCST</sequence>
<evidence type="ECO:0000256" key="1">
    <source>
        <dbReference type="SAM" id="MobiDB-lite"/>
    </source>
</evidence>
<name>A0A0F7L6T0_9VIRU</name>
<proteinExistence type="predicted"/>
<feature type="compositionally biased region" description="Basic and acidic residues" evidence="1">
    <location>
        <begin position="23"/>
        <end position="34"/>
    </location>
</feature>
<organism evidence="2">
    <name type="scientific">uncultured marine virus</name>
    <dbReference type="NCBI Taxonomy" id="186617"/>
    <lineage>
        <taxon>Viruses</taxon>
        <taxon>environmental samples</taxon>
    </lineage>
</organism>
<accession>A0A0F7L6T0</accession>
<reference evidence="2" key="2">
    <citation type="submission" date="2015-03" db="EMBL/GenBank/DDBJ databases">
        <authorList>
            <person name="Chow C.-E.T."/>
            <person name="Winget D.M."/>
            <person name="White R.A.III."/>
            <person name="Hallam S.J."/>
            <person name="Suttle C.A."/>
        </authorList>
    </citation>
    <scope>NUCLEOTIDE SEQUENCE</scope>
    <source>
        <strain evidence="2">Anoxic2_1</strain>
    </source>
</reference>
<protein>
    <submittedName>
        <fullName evidence="2">Uncharacterized protein</fullName>
    </submittedName>
</protein>
<reference evidence="2" key="1">
    <citation type="journal article" date="2015" name="Front. Microbiol.">
        <title>Combining genomic sequencing methods to explore viral diversity and reveal potential virus-host interactions.</title>
        <authorList>
            <person name="Chow C.E."/>
            <person name="Winget D.M."/>
            <person name="White R.A.III."/>
            <person name="Hallam S.J."/>
            <person name="Suttle C.A."/>
        </authorList>
    </citation>
    <scope>NUCLEOTIDE SEQUENCE</scope>
    <source>
        <strain evidence="2">Anoxic2_1</strain>
    </source>
</reference>